<feature type="non-terminal residue" evidence="1">
    <location>
        <position position="1"/>
    </location>
</feature>
<organism evidence="1 2">
    <name type="scientific">Calocera cornea HHB12733</name>
    <dbReference type="NCBI Taxonomy" id="1353952"/>
    <lineage>
        <taxon>Eukaryota</taxon>
        <taxon>Fungi</taxon>
        <taxon>Dikarya</taxon>
        <taxon>Basidiomycota</taxon>
        <taxon>Agaricomycotina</taxon>
        <taxon>Dacrymycetes</taxon>
        <taxon>Dacrymycetales</taxon>
        <taxon>Dacrymycetaceae</taxon>
        <taxon>Calocera</taxon>
    </lineage>
</organism>
<dbReference type="OrthoDB" id="2506088at2759"/>
<gene>
    <name evidence="1" type="ORF">CALCODRAFT_414151</name>
</gene>
<keyword evidence="2" id="KW-1185">Reference proteome</keyword>
<name>A0A165GFX4_9BASI</name>
<dbReference type="STRING" id="1353952.A0A165GFX4"/>
<dbReference type="Proteomes" id="UP000076842">
    <property type="component" value="Unassembled WGS sequence"/>
</dbReference>
<dbReference type="EMBL" id="KV423956">
    <property type="protein sequence ID" value="KZT58019.1"/>
    <property type="molecule type" value="Genomic_DNA"/>
</dbReference>
<dbReference type="AlphaFoldDB" id="A0A165GFX4"/>
<sequence>LSKSKLHILLHAAEDVARHGPAVLYSTERYEAFNTVFRQCSVLSNRQSPSRDIARLFAQFDRVRHIMRGG</sequence>
<proteinExistence type="predicted"/>
<feature type="non-terminal residue" evidence="1">
    <location>
        <position position="70"/>
    </location>
</feature>
<evidence type="ECO:0000313" key="1">
    <source>
        <dbReference type="EMBL" id="KZT58019.1"/>
    </source>
</evidence>
<dbReference type="InParanoid" id="A0A165GFX4"/>
<evidence type="ECO:0000313" key="2">
    <source>
        <dbReference type="Proteomes" id="UP000076842"/>
    </source>
</evidence>
<accession>A0A165GFX4</accession>
<protein>
    <submittedName>
        <fullName evidence="1">Uncharacterized protein</fullName>
    </submittedName>
</protein>
<reference evidence="1 2" key="1">
    <citation type="journal article" date="2016" name="Mol. Biol. Evol.">
        <title>Comparative Genomics of Early-Diverging Mushroom-Forming Fungi Provides Insights into the Origins of Lignocellulose Decay Capabilities.</title>
        <authorList>
            <person name="Nagy L.G."/>
            <person name="Riley R."/>
            <person name="Tritt A."/>
            <person name="Adam C."/>
            <person name="Daum C."/>
            <person name="Floudas D."/>
            <person name="Sun H."/>
            <person name="Yadav J.S."/>
            <person name="Pangilinan J."/>
            <person name="Larsson K.H."/>
            <person name="Matsuura K."/>
            <person name="Barry K."/>
            <person name="Labutti K."/>
            <person name="Kuo R."/>
            <person name="Ohm R.A."/>
            <person name="Bhattacharya S.S."/>
            <person name="Shirouzu T."/>
            <person name="Yoshinaga Y."/>
            <person name="Martin F.M."/>
            <person name="Grigoriev I.V."/>
            <person name="Hibbett D.S."/>
        </authorList>
    </citation>
    <scope>NUCLEOTIDE SEQUENCE [LARGE SCALE GENOMIC DNA]</scope>
    <source>
        <strain evidence="1 2">HHB12733</strain>
    </source>
</reference>